<dbReference type="GO" id="GO:0008270">
    <property type="term" value="F:zinc ion binding"/>
    <property type="evidence" value="ECO:0007669"/>
    <property type="project" value="UniProtKB-UniRule"/>
</dbReference>
<keyword evidence="2 7" id="KW-0540">Nuclease</keyword>
<keyword evidence="3 7" id="KW-0479">Metal-binding</keyword>
<evidence type="ECO:0000256" key="1">
    <source>
        <dbReference type="ARBA" id="ARBA00010875"/>
    </source>
</evidence>
<evidence type="ECO:0000256" key="5">
    <source>
        <dbReference type="ARBA" id="ARBA00022801"/>
    </source>
</evidence>
<dbReference type="EMBL" id="QJJK01000005">
    <property type="protein sequence ID" value="PXW58903.1"/>
    <property type="molecule type" value="Genomic_DNA"/>
</dbReference>
<sequence length="185" mass="19646">MTARPEPHHPSLADEADDTADALIVNGLVVDITVEAGDWSALPLASLIQRAVAAALEEAPVKPAEGAEVSIMLTDDAHIRALNRQWRGFDKPTNVLSFPAAEPEAVGESSHLGDIVLAGETIAREAAGDDKSVSDHLCHLVIHGILHLLGEDHLDDEEAEAMEAREVAALARIGIANPYTEPHDV</sequence>
<keyword evidence="7" id="KW-0698">rRNA processing</keyword>
<keyword evidence="5 7" id="KW-0378">Hydrolase</keyword>
<dbReference type="GO" id="GO:0005737">
    <property type="term" value="C:cytoplasm"/>
    <property type="evidence" value="ECO:0007669"/>
    <property type="project" value="UniProtKB-SubCell"/>
</dbReference>
<keyword evidence="6 7" id="KW-0862">Zinc</keyword>
<dbReference type="GO" id="GO:0004521">
    <property type="term" value="F:RNA endonuclease activity"/>
    <property type="evidence" value="ECO:0007669"/>
    <property type="project" value="UniProtKB-UniRule"/>
</dbReference>
<dbReference type="Pfam" id="PF02130">
    <property type="entry name" value="YbeY"/>
    <property type="match status" value="1"/>
</dbReference>
<feature type="binding site" evidence="7">
    <location>
        <position position="147"/>
    </location>
    <ligand>
        <name>Zn(2+)</name>
        <dbReference type="ChEBI" id="CHEBI:29105"/>
        <note>catalytic</note>
    </ligand>
</feature>
<dbReference type="InterPro" id="IPR023091">
    <property type="entry name" value="MetalPrtase_cat_dom_sf_prd"/>
</dbReference>
<proteinExistence type="inferred from homology"/>
<dbReference type="Gene3D" id="3.40.390.30">
    <property type="entry name" value="Metalloproteases ('zincins'), catalytic domain"/>
    <property type="match status" value="1"/>
</dbReference>
<dbReference type="AlphaFoldDB" id="A0A2V3U6Q1"/>
<name>A0A2V3U6Q1_9HYPH</name>
<dbReference type="NCBIfam" id="TIGR00043">
    <property type="entry name" value="rRNA maturation RNase YbeY"/>
    <property type="match status" value="1"/>
</dbReference>
<comment type="caution">
    <text evidence="8">The sequence shown here is derived from an EMBL/GenBank/DDBJ whole genome shotgun (WGS) entry which is preliminary data.</text>
</comment>
<evidence type="ECO:0000256" key="4">
    <source>
        <dbReference type="ARBA" id="ARBA00022759"/>
    </source>
</evidence>
<dbReference type="GO" id="GO:0006364">
    <property type="term" value="P:rRNA processing"/>
    <property type="evidence" value="ECO:0007669"/>
    <property type="project" value="UniProtKB-UniRule"/>
</dbReference>
<protein>
    <recommendedName>
        <fullName evidence="7">Endoribonuclease YbeY</fullName>
        <ecNumber evidence="7">3.1.-.-</ecNumber>
    </recommendedName>
</protein>
<keyword evidence="4 7" id="KW-0255">Endonuclease</keyword>
<feature type="binding site" evidence="7">
    <location>
        <position position="143"/>
    </location>
    <ligand>
        <name>Zn(2+)</name>
        <dbReference type="ChEBI" id="CHEBI:29105"/>
        <note>catalytic</note>
    </ligand>
</feature>
<dbReference type="PANTHER" id="PTHR46986">
    <property type="entry name" value="ENDORIBONUCLEASE YBEY, CHLOROPLASTIC"/>
    <property type="match status" value="1"/>
</dbReference>
<dbReference type="EC" id="3.1.-.-" evidence="7"/>
<dbReference type="Proteomes" id="UP000248021">
    <property type="component" value="Unassembled WGS sequence"/>
</dbReference>
<dbReference type="SUPFAM" id="SSF55486">
    <property type="entry name" value="Metalloproteases ('zincins'), catalytic domain"/>
    <property type="match status" value="1"/>
</dbReference>
<evidence type="ECO:0000256" key="3">
    <source>
        <dbReference type="ARBA" id="ARBA00022723"/>
    </source>
</evidence>
<comment type="cofactor">
    <cofactor evidence="7">
        <name>Zn(2+)</name>
        <dbReference type="ChEBI" id="CHEBI:29105"/>
    </cofactor>
    <text evidence="7">Binds 1 zinc ion.</text>
</comment>
<feature type="binding site" evidence="7">
    <location>
        <position position="153"/>
    </location>
    <ligand>
        <name>Zn(2+)</name>
        <dbReference type="ChEBI" id="CHEBI:29105"/>
        <note>catalytic</note>
    </ligand>
</feature>
<keyword evidence="7" id="KW-0690">Ribosome biogenesis</keyword>
<keyword evidence="7" id="KW-0963">Cytoplasm</keyword>
<dbReference type="PANTHER" id="PTHR46986:SF1">
    <property type="entry name" value="ENDORIBONUCLEASE YBEY, CHLOROPLASTIC"/>
    <property type="match status" value="1"/>
</dbReference>
<comment type="subcellular location">
    <subcellularLocation>
        <location evidence="7">Cytoplasm</location>
    </subcellularLocation>
</comment>
<comment type="similarity">
    <text evidence="1 7">Belongs to the endoribonuclease YbeY family.</text>
</comment>
<dbReference type="GO" id="GO:0004222">
    <property type="term" value="F:metalloendopeptidase activity"/>
    <property type="evidence" value="ECO:0007669"/>
    <property type="project" value="InterPro"/>
</dbReference>
<comment type="function">
    <text evidence="7">Single strand-specific metallo-endoribonuclease involved in late-stage 70S ribosome quality control and in maturation of the 3' terminus of the 16S rRNA.</text>
</comment>
<evidence type="ECO:0000256" key="2">
    <source>
        <dbReference type="ARBA" id="ARBA00022722"/>
    </source>
</evidence>
<organism evidence="8 9">
    <name type="scientific">Chelatococcus asaccharovorans</name>
    <dbReference type="NCBI Taxonomy" id="28210"/>
    <lineage>
        <taxon>Bacteria</taxon>
        <taxon>Pseudomonadati</taxon>
        <taxon>Pseudomonadota</taxon>
        <taxon>Alphaproteobacteria</taxon>
        <taxon>Hyphomicrobiales</taxon>
        <taxon>Chelatococcaceae</taxon>
        <taxon>Chelatococcus</taxon>
    </lineage>
</organism>
<reference evidence="8 9" key="1">
    <citation type="submission" date="2018-05" db="EMBL/GenBank/DDBJ databases">
        <title>Genomic Encyclopedia of Type Strains, Phase IV (KMG-IV): sequencing the most valuable type-strain genomes for metagenomic binning, comparative biology and taxonomic classification.</title>
        <authorList>
            <person name="Goeker M."/>
        </authorList>
    </citation>
    <scope>NUCLEOTIDE SEQUENCE [LARGE SCALE GENOMIC DNA]</scope>
    <source>
        <strain evidence="8 9">DSM 6462</strain>
    </source>
</reference>
<keyword evidence="9" id="KW-1185">Reference proteome</keyword>
<evidence type="ECO:0000313" key="8">
    <source>
        <dbReference type="EMBL" id="PXW58903.1"/>
    </source>
</evidence>
<dbReference type="HAMAP" id="MF_00009">
    <property type="entry name" value="Endoribonucl_YbeY"/>
    <property type="match status" value="1"/>
</dbReference>
<dbReference type="InterPro" id="IPR002036">
    <property type="entry name" value="YbeY"/>
</dbReference>
<evidence type="ECO:0000256" key="6">
    <source>
        <dbReference type="ARBA" id="ARBA00022833"/>
    </source>
</evidence>
<accession>A0A2V3U6Q1</accession>
<gene>
    <name evidence="7" type="primary">ybeY</name>
    <name evidence="8" type="ORF">C7450_105251</name>
</gene>
<evidence type="ECO:0000256" key="7">
    <source>
        <dbReference type="HAMAP-Rule" id="MF_00009"/>
    </source>
</evidence>
<evidence type="ECO:0000313" key="9">
    <source>
        <dbReference type="Proteomes" id="UP000248021"/>
    </source>
</evidence>